<proteinExistence type="predicted"/>
<dbReference type="PROSITE" id="PS50904">
    <property type="entry name" value="PRELI_MSF1"/>
    <property type="match status" value="1"/>
</dbReference>
<dbReference type="Proteomes" id="UP000799302">
    <property type="component" value="Unassembled WGS sequence"/>
</dbReference>
<dbReference type="InterPro" id="IPR006797">
    <property type="entry name" value="PRELI/MSF1_dom"/>
</dbReference>
<dbReference type="OrthoDB" id="341300at2759"/>
<protein>
    <recommendedName>
        <fullName evidence="1">PRELI/MSF1 domain-containing protein</fullName>
    </recommendedName>
</protein>
<feature type="domain" description="PRELI/MSF1" evidence="1">
    <location>
        <begin position="2"/>
        <end position="212"/>
    </location>
</feature>
<organism evidence="2 3">
    <name type="scientific">Microthyrium microscopicum</name>
    <dbReference type="NCBI Taxonomy" id="703497"/>
    <lineage>
        <taxon>Eukaryota</taxon>
        <taxon>Fungi</taxon>
        <taxon>Dikarya</taxon>
        <taxon>Ascomycota</taxon>
        <taxon>Pezizomycotina</taxon>
        <taxon>Dothideomycetes</taxon>
        <taxon>Dothideomycetes incertae sedis</taxon>
        <taxon>Microthyriales</taxon>
        <taxon>Microthyriaceae</taxon>
        <taxon>Microthyrium</taxon>
    </lineage>
</organism>
<dbReference type="PANTHER" id="PTHR11158">
    <property type="entry name" value="MSF1/PX19 RELATED"/>
    <property type="match status" value="1"/>
</dbReference>
<dbReference type="AlphaFoldDB" id="A0A6A6U2N1"/>
<dbReference type="InterPro" id="IPR037365">
    <property type="entry name" value="Slowmo/Ups"/>
</dbReference>
<dbReference type="EMBL" id="MU004240">
    <property type="protein sequence ID" value="KAF2665523.1"/>
    <property type="molecule type" value="Genomic_DNA"/>
</dbReference>
<dbReference type="Pfam" id="PF04707">
    <property type="entry name" value="PRELI"/>
    <property type="match status" value="1"/>
</dbReference>
<keyword evidence="3" id="KW-1185">Reference proteome</keyword>
<sequence length="226" mass="25516">MVKVYSQNYAYDYPFATVTLAYFLRYPNPYSRHVLSTDVLDRTFDPATQRLYTTRLHLKRSRLPAAVVKLLPRSLLGASANGDSQAYILERSVVDVREGWMATESRNLELTTVLDVIERQTYKRPLEAKGNFGDEGTEVATTVTLHSRLGQRFRRARESAAEAPQGNFLARWSQASLQSTIESIGLNRASKSQPNAMEGMKIVMERLRHGGMVAVLEGMRKDREAS</sequence>
<gene>
    <name evidence="2" type="ORF">BT63DRAFT_428482</name>
</gene>
<dbReference type="GO" id="GO:0005758">
    <property type="term" value="C:mitochondrial intermembrane space"/>
    <property type="evidence" value="ECO:0007669"/>
    <property type="project" value="InterPro"/>
</dbReference>
<evidence type="ECO:0000259" key="1">
    <source>
        <dbReference type="PROSITE" id="PS50904"/>
    </source>
</evidence>
<name>A0A6A6U2N1_9PEZI</name>
<evidence type="ECO:0000313" key="3">
    <source>
        <dbReference type="Proteomes" id="UP000799302"/>
    </source>
</evidence>
<reference evidence="2" key="1">
    <citation type="journal article" date="2020" name="Stud. Mycol.">
        <title>101 Dothideomycetes genomes: a test case for predicting lifestyles and emergence of pathogens.</title>
        <authorList>
            <person name="Haridas S."/>
            <person name="Albert R."/>
            <person name="Binder M."/>
            <person name="Bloem J."/>
            <person name="Labutti K."/>
            <person name="Salamov A."/>
            <person name="Andreopoulos B."/>
            <person name="Baker S."/>
            <person name="Barry K."/>
            <person name="Bills G."/>
            <person name="Bluhm B."/>
            <person name="Cannon C."/>
            <person name="Castanera R."/>
            <person name="Culley D."/>
            <person name="Daum C."/>
            <person name="Ezra D."/>
            <person name="Gonzalez J."/>
            <person name="Henrissat B."/>
            <person name="Kuo A."/>
            <person name="Liang C."/>
            <person name="Lipzen A."/>
            <person name="Lutzoni F."/>
            <person name="Magnuson J."/>
            <person name="Mondo S."/>
            <person name="Nolan M."/>
            <person name="Ohm R."/>
            <person name="Pangilinan J."/>
            <person name="Park H.-J."/>
            <person name="Ramirez L."/>
            <person name="Alfaro M."/>
            <person name="Sun H."/>
            <person name="Tritt A."/>
            <person name="Yoshinaga Y."/>
            <person name="Zwiers L.-H."/>
            <person name="Turgeon B."/>
            <person name="Goodwin S."/>
            <person name="Spatafora J."/>
            <person name="Crous P."/>
            <person name="Grigoriev I."/>
        </authorList>
    </citation>
    <scope>NUCLEOTIDE SEQUENCE</scope>
    <source>
        <strain evidence="2">CBS 115976</strain>
    </source>
</reference>
<evidence type="ECO:0000313" key="2">
    <source>
        <dbReference type="EMBL" id="KAF2665523.1"/>
    </source>
</evidence>
<accession>A0A6A6U2N1</accession>